<keyword evidence="2" id="KW-1185">Reference proteome</keyword>
<organism evidence="1 2">
    <name type="scientific">Dallia pectoralis</name>
    <name type="common">Alaska blackfish</name>
    <dbReference type="NCBI Taxonomy" id="75939"/>
    <lineage>
        <taxon>Eukaryota</taxon>
        <taxon>Metazoa</taxon>
        <taxon>Chordata</taxon>
        <taxon>Craniata</taxon>
        <taxon>Vertebrata</taxon>
        <taxon>Euteleostomi</taxon>
        <taxon>Actinopterygii</taxon>
        <taxon>Neopterygii</taxon>
        <taxon>Teleostei</taxon>
        <taxon>Protacanthopterygii</taxon>
        <taxon>Esociformes</taxon>
        <taxon>Umbridae</taxon>
        <taxon>Dallia</taxon>
    </lineage>
</organism>
<comment type="caution">
    <text evidence="1">The sequence shown here is derived from an EMBL/GenBank/DDBJ whole genome shotgun (WGS) entry which is preliminary data.</text>
</comment>
<protein>
    <submittedName>
        <fullName evidence="1">Uncharacterized protein</fullName>
    </submittedName>
</protein>
<sequence>MSLCGAVLLPKESDGREKPPAWPKIILSPTCNCHQDARSCWTQGGRLPSTGPDMSTCARLREVTNGHGRRSSTMTEKQLPEYDSEHHRWGDSLTTSQICDS</sequence>
<gene>
    <name evidence="1" type="ORF">DPEC_G00112180</name>
</gene>
<dbReference type="EMBL" id="CM055736">
    <property type="protein sequence ID" value="KAJ8006917.1"/>
    <property type="molecule type" value="Genomic_DNA"/>
</dbReference>
<name>A0ACC2GTF2_DALPE</name>
<proteinExistence type="predicted"/>
<accession>A0ACC2GTF2</accession>
<reference evidence="1" key="1">
    <citation type="submission" date="2021-05" db="EMBL/GenBank/DDBJ databases">
        <authorList>
            <person name="Pan Q."/>
            <person name="Jouanno E."/>
            <person name="Zahm M."/>
            <person name="Klopp C."/>
            <person name="Cabau C."/>
            <person name="Louis A."/>
            <person name="Berthelot C."/>
            <person name="Parey E."/>
            <person name="Roest Crollius H."/>
            <person name="Montfort J."/>
            <person name="Robinson-Rechavi M."/>
            <person name="Bouchez O."/>
            <person name="Lampietro C."/>
            <person name="Lopez Roques C."/>
            <person name="Donnadieu C."/>
            <person name="Postlethwait J."/>
            <person name="Bobe J."/>
            <person name="Dillon D."/>
            <person name="Chandos A."/>
            <person name="von Hippel F."/>
            <person name="Guiguen Y."/>
        </authorList>
    </citation>
    <scope>NUCLEOTIDE SEQUENCE</scope>
    <source>
        <strain evidence="1">YG-Jan2019</strain>
    </source>
</reference>
<dbReference type="Proteomes" id="UP001157502">
    <property type="component" value="Chromosome 9"/>
</dbReference>
<evidence type="ECO:0000313" key="1">
    <source>
        <dbReference type="EMBL" id="KAJ8006917.1"/>
    </source>
</evidence>
<evidence type="ECO:0000313" key="2">
    <source>
        <dbReference type="Proteomes" id="UP001157502"/>
    </source>
</evidence>